<keyword evidence="3" id="KW-1185">Reference proteome</keyword>
<reference evidence="3" key="1">
    <citation type="journal article" date="2020" name="Appl. Environ. Microbiol.">
        <title>Diazotrophic Anaeromyxobacter Isolates from Soils.</title>
        <authorList>
            <person name="Masuda Y."/>
            <person name="Yamanaka H."/>
            <person name="Xu Z.X."/>
            <person name="Shiratori Y."/>
            <person name="Aono T."/>
            <person name="Amachi S."/>
            <person name="Senoo K."/>
            <person name="Itoh H."/>
        </authorList>
    </citation>
    <scope>NUCLEOTIDE SEQUENCE [LARGE SCALE GENOMIC DNA]</scope>
    <source>
        <strain evidence="3">R267</strain>
    </source>
</reference>
<evidence type="ECO:0000313" key="2">
    <source>
        <dbReference type="EMBL" id="GEJ58707.1"/>
    </source>
</evidence>
<dbReference type="Proteomes" id="UP000503640">
    <property type="component" value="Unassembled WGS sequence"/>
</dbReference>
<feature type="transmembrane region" description="Helical" evidence="1">
    <location>
        <begin position="198"/>
        <end position="216"/>
    </location>
</feature>
<feature type="transmembrane region" description="Helical" evidence="1">
    <location>
        <begin position="128"/>
        <end position="150"/>
    </location>
</feature>
<evidence type="ECO:0000313" key="3">
    <source>
        <dbReference type="Proteomes" id="UP000503640"/>
    </source>
</evidence>
<name>A0A7I9VS09_9BACT</name>
<accession>A0A7I9VS09</accession>
<keyword evidence="1" id="KW-0472">Membrane</keyword>
<sequence length="217" mass="23310">MIRVIGRIDRAEQAQRALAEAGLEARAATGAPMSIAVSQADGTDAEVLASERPDWHGCHRLKWQEIRRPVVMCAAAKFSRRVEGCVGVLAGPDAWAPWPPTGDALRAALAQAREVAARRTPLDKRPAFVGMALGIAAHVSLLLAGAMVFFPRSVAPLLGAAHHVQPIFDTLLTLYPTFALAGIALLQRVSRRWTWLDLTLLSLCFANTAAAALPLLR</sequence>
<dbReference type="AlphaFoldDB" id="A0A7I9VS09"/>
<comment type="caution">
    <text evidence="2">The sequence shown here is derived from an EMBL/GenBank/DDBJ whole genome shotgun (WGS) entry which is preliminary data.</text>
</comment>
<feature type="transmembrane region" description="Helical" evidence="1">
    <location>
        <begin position="170"/>
        <end position="186"/>
    </location>
</feature>
<dbReference type="RefSeq" id="WP_176067502.1">
    <property type="nucleotide sequence ID" value="NZ_BJTG01000008.1"/>
</dbReference>
<keyword evidence="1" id="KW-0812">Transmembrane</keyword>
<evidence type="ECO:0000256" key="1">
    <source>
        <dbReference type="SAM" id="Phobius"/>
    </source>
</evidence>
<organism evidence="2 3">
    <name type="scientific">Anaeromyxobacter diazotrophicus</name>
    <dbReference type="NCBI Taxonomy" id="2590199"/>
    <lineage>
        <taxon>Bacteria</taxon>
        <taxon>Pseudomonadati</taxon>
        <taxon>Myxococcota</taxon>
        <taxon>Myxococcia</taxon>
        <taxon>Myxococcales</taxon>
        <taxon>Cystobacterineae</taxon>
        <taxon>Anaeromyxobacteraceae</taxon>
        <taxon>Anaeromyxobacter</taxon>
    </lineage>
</organism>
<dbReference type="EMBL" id="BJTG01000008">
    <property type="protein sequence ID" value="GEJ58707.1"/>
    <property type="molecule type" value="Genomic_DNA"/>
</dbReference>
<protein>
    <submittedName>
        <fullName evidence="2">Uncharacterized protein</fullName>
    </submittedName>
</protein>
<gene>
    <name evidence="2" type="ORF">AMYX_34480</name>
</gene>
<proteinExistence type="predicted"/>
<keyword evidence="1" id="KW-1133">Transmembrane helix</keyword>